<keyword evidence="9" id="KW-0804">Transcription</keyword>
<dbReference type="Pfam" id="PF00158">
    <property type="entry name" value="Sigma54_activat"/>
    <property type="match status" value="1"/>
</dbReference>
<dbReference type="PANTHER" id="PTHR32071">
    <property type="entry name" value="TRANSCRIPTIONAL REGULATORY PROTEIN"/>
    <property type="match status" value="1"/>
</dbReference>
<evidence type="ECO:0000259" key="12">
    <source>
        <dbReference type="PROSITE" id="PS50110"/>
    </source>
</evidence>
<dbReference type="Gene3D" id="3.40.50.300">
    <property type="entry name" value="P-loop containing nucleotide triphosphate hydrolases"/>
    <property type="match status" value="1"/>
</dbReference>
<dbReference type="InterPro" id="IPR009057">
    <property type="entry name" value="Homeodomain-like_sf"/>
</dbReference>
<feature type="domain" description="Response regulatory" evidence="12">
    <location>
        <begin position="3"/>
        <end position="117"/>
    </location>
</feature>
<dbReference type="Gene3D" id="1.10.8.60">
    <property type="match status" value="1"/>
</dbReference>
<dbReference type="SMART" id="SM00382">
    <property type="entry name" value="AAA"/>
    <property type="match status" value="1"/>
</dbReference>
<dbReference type="SUPFAM" id="SSF52172">
    <property type="entry name" value="CheY-like"/>
    <property type="match status" value="1"/>
</dbReference>
<keyword evidence="8" id="KW-0010">Activator</keyword>
<dbReference type="Pfam" id="PF00072">
    <property type="entry name" value="Response_reg"/>
    <property type="match status" value="1"/>
</dbReference>
<dbReference type="GO" id="GO:0005524">
    <property type="term" value="F:ATP binding"/>
    <property type="evidence" value="ECO:0007669"/>
    <property type="project" value="UniProtKB-KW"/>
</dbReference>
<dbReference type="PRINTS" id="PR01590">
    <property type="entry name" value="HTHFIS"/>
</dbReference>
<evidence type="ECO:0008006" key="15">
    <source>
        <dbReference type="Google" id="ProtNLM"/>
    </source>
</evidence>
<evidence type="ECO:0000256" key="10">
    <source>
        <dbReference type="PROSITE-ProRule" id="PRU00169"/>
    </source>
</evidence>
<feature type="domain" description="Sigma-54 factor interaction" evidence="11">
    <location>
        <begin position="140"/>
        <end position="369"/>
    </location>
</feature>
<dbReference type="InterPro" id="IPR002197">
    <property type="entry name" value="HTH_Fis"/>
</dbReference>
<dbReference type="Gene3D" id="3.40.50.2300">
    <property type="match status" value="1"/>
</dbReference>
<dbReference type="PROSITE" id="PS50045">
    <property type="entry name" value="SIGMA54_INTERACT_4"/>
    <property type="match status" value="1"/>
</dbReference>
<keyword evidence="4" id="KW-0547">Nucleotide-binding</keyword>
<accession>A0A0S8JQ39</accession>
<dbReference type="AlphaFoldDB" id="A0A0S8JQ39"/>
<dbReference type="PROSITE" id="PS00675">
    <property type="entry name" value="SIGMA54_INTERACT_1"/>
    <property type="match status" value="1"/>
</dbReference>
<dbReference type="Pfam" id="PF02954">
    <property type="entry name" value="HTH_8"/>
    <property type="match status" value="1"/>
</dbReference>
<feature type="modified residue" description="4-aspartylphosphate" evidence="10">
    <location>
        <position position="52"/>
    </location>
</feature>
<dbReference type="InterPro" id="IPR002078">
    <property type="entry name" value="Sigma_54_int"/>
</dbReference>
<evidence type="ECO:0000256" key="6">
    <source>
        <dbReference type="ARBA" id="ARBA00023015"/>
    </source>
</evidence>
<evidence type="ECO:0000256" key="2">
    <source>
        <dbReference type="ARBA" id="ARBA00022490"/>
    </source>
</evidence>
<protein>
    <recommendedName>
        <fullName evidence="15">Fis family transcriptional regulator</fullName>
    </recommendedName>
</protein>
<sequence>MGEILIVDDERSMRKALSVILRQDGHHVGTASSGREALRKLGDRQYDVVVTDMKMDRIGGFEVLREVKRVRPDTEAIMVTAFGTIELAVEAIKQGAYDYITKPFDADEIKSVVKRAEARRALLQRVRHPEVAASQETFGILGRSEAMLEVFRMIRVVAPTDTTVLICGESGTGKELVARAIHASSKRHGEAFVTVNCGALPEHLLESEMFGHAKGSFSGAISEKKGLFEEADGGALFLDEVGETSPAIQVKLLRVLQDGEVRPVGENRIIHVDVRIIAATNCDLQEAVMERRFREDLFYRLNVVPIHLPPLRERRADIPLLASHFLTKYRKNIRDEVRGISPQAIRLLQQYEWPGNVRELENVIERAVILSQSDEITVKELPVGIRNGEAVGGGSGEGSTTLKDIEMNHIIQVLHECNGNQAAAARRLSIGRTTLWRKLRSYNLSPDGESMGNQGGYPVSP</sequence>
<comment type="subcellular location">
    <subcellularLocation>
        <location evidence="1">Cytoplasm</location>
    </subcellularLocation>
</comment>
<dbReference type="InterPro" id="IPR003593">
    <property type="entry name" value="AAA+_ATPase"/>
</dbReference>
<keyword evidence="5" id="KW-0067">ATP-binding</keyword>
<evidence type="ECO:0000256" key="7">
    <source>
        <dbReference type="ARBA" id="ARBA00023125"/>
    </source>
</evidence>
<evidence type="ECO:0000259" key="11">
    <source>
        <dbReference type="PROSITE" id="PS50045"/>
    </source>
</evidence>
<dbReference type="GO" id="GO:0006355">
    <property type="term" value="P:regulation of DNA-templated transcription"/>
    <property type="evidence" value="ECO:0007669"/>
    <property type="project" value="InterPro"/>
</dbReference>
<gene>
    <name evidence="13" type="ORF">AMJ71_00330</name>
</gene>
<evidence type="ECO:0000256" key="1">
    <source>
        <dbReference type="ARBA" id="ARBA00004496"/>
    </source>
</evidence>
<evidence type="ECO:0000256" key="5">
    <source>
        <dbReference type="ARBA" id="ARBA00022840"/>
    </source>
</evidence>
<dbReference type="FunFam" id="3.40.50.2300:FF:000018">
    <property type="entry name" value="DNA-binding transcriptional regulator NtrC"/>
    <property type="match status" value="1"/>
</dbReference>
<dbReference type="CDD" id="cd00009">
    <property type="entry name" value="AAA"/>
    <property type="match status" value="1"/>
</dbReference>
<comment type="caution">
    <text evidence="13">The sequence shown here is derived from an EMBL/GenBank/DDBJ whole genome shotgun (WGS) entry which is preliminary data.</text>
</comment>
<organism evidence="13 14">
    <name type="scientific">candidate division TA06 bacterium SM1_40</name>
    <dbReference type="NCBI Taxonomy" id="1703773"/>
    <lineage>
        <taxon>Bacteria</taxon>
        <taxon>Bacteria division TA06</taxon>
    </lineage>
</organism>
<keyword evidence="2" id="KW-0963">Cytoplasm</keyword>
<keyword evidence="7" id="KW-0238">DNA-binding</keyword>
<dbReference type="PANTHER" id="PTHR32071:SF113">
    <property type="entry name" value="ALGINATE BIOSYNTHESIS TRANSCRIPTIONAL REGULATORY PROTEIN ALGB"/>
    <property type="match status" value="1"/>
</dbReference>
<reference evidence="13 14" key="1">
    <citation type="journal article" date="2015" name="Microbiome">
        <title>Genomic resolution of linkages in carbon, nitrogen, and sulfur cycling among widespread estuary sediment bacteria.</title>
        <authorList>
            <person name="Baker B.J."/>
            <person name="Lazar C.S."/>
            <person name="Teske A.P."/>
            <person name="Dick G.J."/>
        </authorList>
    </citation>
    <scope>NUCLEOTIDE SEQUENCE [LARGE SCALE GENOMIC DNA]</scope>
    <source>
        <strain evidence="13">SM1_40</strain>
    </source>
</reference>
<dbReference type="PROSITE" id="PS50110">
    <property type="entry name" value="RESPONSE_REGULATORY"/>
    <property type="match status" value="1"/>
</dbReference>
<evidence type="ECO:0000256" key="3">
    <source>
        <dbReference type="ARBA" id="ARBA00022553"/>
    </source>
</evidence>
<dbReference type="InterPro" id="IPR001789">
    <property type="entry name" value="Sig_transdc_resp-reg_receiver"/>
</dbReference>
<evidence type="ECO:0000256" key="8">
    <source>
        <dbReference type="ARBA" id="ARBA00023159"/>
    </source>
</evidence>
<dbReference type="InterPro" id="IPR058031">
    <property type="entry name" value="AAA_lid_NorR"/>
</dbReference>
<evidence type="ECO:0000313" key="13">
    <source>
        <dbReference type="EMBL" id="KPL11570.1"/>
    </source>
</evidence>
<evidence type="ECO:0000313" key="14">
    <source>
        <dbReference type="Proteomes" id="UP000051035"/>
    </source>
</evidence>
<dbReference type="SMART" id="SM00448">
    <property type="entry name" value="REC"/>
    <property type="match status" value="1"/>
</dbReference>
<keyword evidence="6" id="KW-0805">Transcription regulation</keyword>
<dbReference type="InterPro" id="IPR027417">
    <property type="entry name" value="P-loop_NTPase"/>
</dbReference>
<dbReference type="GO" id="GO:0043565">
    <property type="term" value="F:sequence-specific DNA binding"/>
    <property type="evidence" value="ECO:0007669"/>
    <property type="project" value="InterPro"/>
</dbReference>
<evidence type="ECO:0000256" key="4">
    <source>
        <dbReference type="ARBA" id="ARBA00022741"/>
    </source>
</evidence>
<dbReference type="Pfam" id="PF25601">
    <property type="entry name" value="AAA_lid_14"/>
    <property type="match status" value="1"/>
</dbReference>
<dbReference type="GO" id="GO:0000160">
    <property type="term" value="P:phosphorelay signal transduction system"/>
    <property type="evidence" value="ECO:0007669"/>
    <property type="project" value="InterPro"/>
</dbReference>
<evidence type="ECO:0000256" key="9">
    <source>
        <dbReference type="ARBA" id="ARBA00023163"/>
    </source>
</evidence>
<dbReference type="Proteomes" id="UP000051035">
    <property type="component" value="Unassembled WGS sequence"/>
</dbReference>
<dbReference type="InterPro" id="IPR025662">
    <property type="entry name" value="Sigma_54_int_dom_ATP-bd_1"/>
</dbReference>
<keyword evidence="3 10" id="KW-0597">Phosphoprotein</keyword>
<dbReference type="GO" id="GO:0005737">
    <property type="term" value="C:cytoplasm"/>
    <property type="evidence" value="ECO:0007669"/>
    <property type="project" value="UniProtKB-SubCell"/>
</dbReference>
<dbReference type="PROSITE" id="PS00688">
    <property type="entry name" value="SIGMA54_INTERACT_3"/>
    <property type="match status" value="1"/>
</dbReference>
<dbReference type="EMBL" id="LJVA01000002">
    <property type="protein sequence ID" value="KPL11570.1"/>
    <property type="molecule type" value="Genomic_DNA"/>
</dbReference>
<name>A0A0S8JQ39_UNCT6</name>
<dbReference type="FunFam" id="3.40.50.300:FF:000006">
    <property type="entry name" value="DNA-binding transcriptional regulator NtrC"/>
    <property type="match status" value="1"/>
</dbReference>
<proteinExistence type="predicted"/>
<dbReference type="SUPFAM" id="SSF52540">
    <property type="entry name" value="P-loop containing nucleoside triphosphate hydrolases"/>
    <property type="match status" value="1"/>
</dbReference>
<dbReference type="SUPFAM" id="SSF46689">
    <property type="entry name" value="Homeodomain-like"/>
    <property type="match status" value="1"/>
</dbReference>
<dbReference type="InterPro" id="IPR025944">
    <property type="entry name" value="Sigma_54_int_dom_CS"/>
</dbReference>
<dbReference type="Gene3D" id="1.10.10.60">
    <property type="entry name" value="Homeodomain-like"/>
    <property type="match status" value="1"/>
</dbReference>
<dbReference type="FunFam" id="1.10.8.60:FF:000014">
    <property type="entry name" value="DNA-binding transcriptional regulator NtrC"/>
    <property type="match status" value="1"/>
</dbReference>
<dbReference type="InterPro" id="IPR011006">
    <property type="entry name" value="CheY-like_superfamily"/>
</dbReference>